<evidence type="ECO:0000256" key="5">
    <source>
        <dbReference type="ARBA" id="ARBA00023026"/>
    </source>
</evidence>
<proteinExistence type="inferred from homology"/>
<keyword evidence="7" id="KW-1133">Transmembrane helix</keyword>
<evidence type="ECO:0000256" key="4">
    <source>
        <dbReference type="ARBA" id="ARBA00022861"/>
    </source>
</evidence>
<dbReference type="SUPFAM" id="SSF56399">
    <property type="entry name" value="ADP-ribosylation"/>
    <property type="match status" value="1"/>
</dbReference>
<dbReference type="Proteomes" id="UP000651208">
    <property type="component" value="Unassembled WGS sequence"/>
</dbReference>
<sequence length="98" mass="10969">MDNTSSQYISTTYDINSAMDLGDDYFGKNGYVYKIEIEDSKGVDVNKVLGVDSPYPWEKGFAVVNQISNNNKKDIPMLKILQILIILNGIVINAHLII</sequence>
<gene>
    <name evidence="8" type="ORF">FcAc13_06075</name>
</gene>
<protein>
    <submittedName>
        <fullName evidence="8">Uncharacterized protein</fullName>
    </submittedName>
</protein>
<evidence type="ECO:0000256" key="2">
    <source>
        <dbReference type="ARBA" id="ARBA00022656"/>
    </source>
</evidence>
<keyword evidence="7" id="KW-0812">Transmembrane</keyword>
<organism evidence="8 9">
    <name type="scientific">Frischella japonica</name>
    <dbReference type="NCBI Taxonomy" id="2741544"/>
    <lineage>
        <taxon>Bacteria</taxon>
        <taxon>Pseudomonadati</taxon>
        <taxon>Pseudomonadota</taxon>
        <taxon>Gammaproteobacteria</taxon>
        <taxon>Orbales</taxon>
        <taxon>Orbaceae</taxon>
        <taxon>Frischella</taxon>
    </lineage>
</organism>
<keyword evidence="3" id="KW-0732">Signal</keyword>
<evidence type="ECO:0000313" key="9">
    <source>
        <dbReference type="Proteomes" id="UP000651208"/>
    </source>
</evidence>
<evidence type="ECO:0000256" key="1">
    <source>
        <dbReference type="ARBA" id="ARBA00009092"/>
    </source>
</evidence>
<dbReference type="Pfam" id="PF01375">
    <property type="entry name" value="Enterotoxin_a"/>
    <property type="match status" value="1"/>
</dbReference>
<accession>A0ABR7QXQ9</accession>
<feature type="transmembrane region" description="Helical" evidence="7">
    <location>
        <begin position="80"/>
        <end position="97"/>
    </location>
</feature>
<evidence type="ECO:0000256" key="3">
    <source>
        <dbReference type="ARBA" id="ARBA00022729"/>
    </source>
</evidence>
<dbReference type="EMBL" id="JABURY010000015">
    <property type="protein sequence ID" value="MBC9130875.1"/>
    <property type="molecule type" value="Genomic_DNA"/>
</dbReference>
<comment type="similarity">
    <text evidence="1">Belongs to the enterotoxin A family.</text>
</comment>
<keyword evidence="6" id="KW-1015">Disulfide bond</keyword>
<evidence type="ECO:0000256" key="6">
    <source>
        <dbReference type="ARBA" id="ARBA00023157"/>
    </source>
</evidence>
<comment type="caution">
    <text evidence="8">The sequence shown here is derived from an EMBL/GenBank/DDBJ whole genome shotgun (WGS) entry which is preliminary data.</text>
</comment>
<dbReference type="InterPro" id="IPR001144">
    <property type="entry name" value="Enterotoxin_A"/>
</dbReference>
<keyword evidence="7" id="KW-0472">Membrane</keyword>
<keyword evidence="5" id="KW-0843">Virulence</keyword>
<keyword evidence="4" id="KW-0260">Enterotoxin</keyword>
<keyword evidence="9" id="KW-1185">Reference proteome</keyword>
<keyword evidence="2" id="KW-0800">Toxin</keyword>
<evidence type="ECO:0000256" key="7">
    <source>
        <dbReference type="SAM" id="Phobius"/>
    </source>
</evidence>
<reference evidence="8 9" key="1">
    <citation type="submission" date="2020-06" db="EMBL/GenBank/DDBJ databases">
        <title>Frischella cerana isolated from Apis cerana gut homogenate.</title>
        <authorList>
            <person name="Wolter L.A."/>
            <person name="Suenami S."/>
            <person name="Miyazaki R."/>
        </authorList>
    </citation>
    <scope>NUCLEOTIDE SEQUENCE [LARGE SCALE GENOMIC DNA]</scope>
    <source>
        <strain evidence="8 9">Ac13</strain>
    </source>
</reference>
<dbReference type="Gene3D" id="3.90.210.10">
    <property type="entry name" value="Heat-Labile Enterotoxin, subunit A"/>
    <property type="match status" value="1"/>
</dbReference>
<name>A0ABR7QXQ9_9GAMM</name>
<evidence type="ECO:0000313" key="8">
    <source>
        <dbReference type="EMBL" id="MBC9130875.1"/>
    </source>
</evidence>